<evidence type="ECO:0000256" key="1">
    <source>
        <dbReference type="SAM" id="Phobius"/>
    </source>
</evidence>
<keyword evidence="3" id="KW-1185">Reference proteome</keyword>
<feature type="transmembrane region" description="Helical" evidence="1">
    <location>
        <begin position="64"/>
        <end position="83"/>
    </location>
</feature>
<keyword evidence="1" id="KW-1133">Transmembrane helix</keyword>
<dbReference type="EMBL" id="CP001398">
    <property type="protein sequence ID" value="ACS33025.1"/>
    <property type="molecule type" value="Genomic_DNA"/>
</dbReference>
<evidence type="ECO:0000313" key="3">
    <source>
        <dbReference type="Proteomes" id="UP000001488"/>
    </source>
</evidence>
<keyword evidence="1" id="KW-0812">Transmembrane</keyword>
<reference evidence="2 3" key="1">
    <citation type="journal article" date="2007" name="Genome Biol.">
        <title>Genome analysis and genome-wide proteomics of Thermococcus gammatolerans, the most radioresistant organism known amongst the Archaea.</title>
        <authorList>
            <person name="Zivanovic Y."/>
            <person name="Armengaud J."/>
            <person name="Lagorce A."/>
            <person name="Leplat C."/>
            <person name="Guerin P."/>
            <person name="Dutertre M."/>
            <person name="Anthouard V."/>
            <person name="Forterre P."/>
            <person name="Wincker P."/>
            <person name="Confalonieri F."/>
        </authorList>
    </citation>
    <scope>NUCLEOTIDE SEQUENCE [LARGE SCALE GENOMIC DNA]</scope>
    <source>
        <strain evidence="3">DSM 15229 / JCM 11827 / EJ3</strain>
    </source>
</reference>
<dbReference type="OrthoDB" id="86194at2157"/>
<feature type="transmembrane region" description="Helical" evidence="1">
    <location>
        <begin position="207"/>
        <end position="229"/>
    </location>
</feature>
<dbReference type="HOGENOM" id="CLU_073775_0_0_2"/>
<evidence type="ECO:0000313" key="2">
    <source>
        <dbReference type="EMBL" id="ACS33025.1"/>
    </source>
</evidence>
<dbReference type="AlphaFoldDB" id="C5A463"/>
<dbReference type="STRING" id="593117.TGAM_0523"/>
<feature type="transmembrane region" description="Helical" evidence="1">
    <location>
        <begin position="148"/>
        <end position="165"/>
    </location>
</feature>
<proteinExistence type="predicted"/>
<accession>C5A463</accession>
<dbReference type="eggNOG" id="arCOG05757">
    <property type="taxonomic scope" value="Archaea"/>
</dbReference>
<sequence>MSPFLFIILGGFLAWATVYAVGFRKLRWAEFILGLVAFLLAMIIQNPVQQLPLMGMGITSNKDVVARGTGFMVIVAVWLGLAAGIIQEGIKYYLVRERKLREAVFVGLGFGVTEAVVIAVAKVLPVVLKGGSVEVPLLSALLSMAERYFATLFHVGTAVFLAYSAKQGFGKRGLIYMIGLHTIIDSGAAYFQLAFFMKPRPYHTLNFLAYFLEVVAAVIGIVVFAYGVLKALEEPEDEEKPIW</sequence>
<gene>
    <name evidence="2" type="ordered locus">TGAM_0523</name>
</gene>
<evidence type="ECO:0008006" key="4">
    <source>
        <dbReference type="Google" id="ProtNLM"/>
    </source>
</evidence>
<name>C5A463_THEGJ</name>
<dbReference type="Proteomes" id="UP000001488">
    <property type="component" value="Chromosome"/>
</dbReference>
<feature type="transmembrane region" description="Helical" evidence="1">
    <location>
        <begin position="104"/>
        <end position="128"/>
    </location>
</feature>
<dbReference type="PaxDb" id="593117-TGAM_0523"/>
<dbReference type="PATRIC" id="fig|593117.10.peg.518"/>
<organism evidence="2 3">
    <name type="scientific">Thermococcus gammatolerans (strain DSM 15229 / JCM 11827 / EJ3)</name>
    <dbReference type="NCBI Taxonomy" id="593117"/>
    <lineage>
        <taxon>Archaea</taxon>
        <taxon>Methanobacteriati</taxon>
        <taxon>Methanobacteriota</taxon>
        <taxon>Thermococci</taxon>
        <taxon>Thermococcales</taxon>
        <taxon>Thermococcaceae</taxon>
        <taxon>Thermococcus</taxon>
    </lineage>
</organism>
<feature type="transmembrane region" description="Helical" evidence="1">
    <location>
        <begin position="174"/>
        <end position="195"/>
    </location>
</feature>
<feature type="transmembrane region" description="Helical" evidence="1">
    <location>
        <begin position="28"/>
        <end position="44"/>
    </location>
</feature>
<feature type="transmembrane region" description="Helical" evidence="1">
    <location>
        <begin position="6"/>
        <end position="23"/>
    </location>
</feature>
<dbReference type="KEGG" id="tga:TGAM_0523"/>
<keyword evidence="1" id="KW-0472">Membrane</keyword>
<protein>
    <recommendedName>
        <fullName evidence="4">YhfC family intramembrane metalloprotease</fullName>
    </recommendedName>
</protein>